<dbReference type="PANTHER" id="PTHR15715:SF37">
    <property type="entry name" value="LD47843P"/>
    <property type="match status" value="1"/>
</dbReference>
<evidence type="ECO:0000256" key="1">
    <source>
        <dbReference type="SAM" id="Coils"/>
    </source>
</evidence>
<dbReference type="AlphaFoldDB" id="A0A0K0EH68"/>
<evidence type="ECO:0000313" key="4">
    <source>
        <dbReference type="Proteomes" id="UP000035681"/>
    </source>
</evidence>
<dbReference type="PANTHER" id="PTHR15715">
    <property type="entry name" value="CENTROSOMAL PROTEIN OF 170 KDA"/>
    <property type="match status" value="1"/>
</dbReference>
<feature type="domain" description="FHA" evidence="3">
    <location>
        <begin position="35"/>
        <end position="90"/>
    </location>
</feature>
<dbReference type="Pfam" id="PF00498">
    <property type="entry name" value="FHA"/>
    <property type="match status" value="1"/>
</dbReference>
<dbReference type="SUPFAM" id="SSF49879">
    <property type="entry name" value="SMAD/FHA domain"/>
    <property type="match status" value="1"/>
</dbReference>
<keyword evidence="2" id="KW-1133">Transmembrane helix</keyword>
<dbReference type="InterPro" id="IPR000253">
    <property type="entry name" value="FHA_dom"/>
</dbReference>
<dbReference type="InterPro" id="IPR008984">
    <property type="entry name" value="SMAD_FHA_dom_sf"/>
</dbReference>
<dbReference type="SMART" id="SM00240">
    <property type="entry name" value="FHA"/>
    <property type="match status" value="1"/>
</dbReference>
<dbReference type="InterPro" id="IPR051176">
    <property type="entry name" value="Cent_Immune-Sig_Mod"/>
</dbReference>
<sequence length="529" mass="62129">MNINDINYIILTPCVESYPFEEKLIQLPLYESLPIIVGRNIGNITSSKDNAIFHCKVLSRNHASIWIEDNKCYICDTKSSNGTYVNGVKLQSQNKKNLKKQLFTGDILQFGVEIIDYENKVISPCIIAYVKFANKFGQEIEVNPKCEIKAIDNKMTLCEDRISNFTKSKKDSQKIFELQEFIKEIVFRESILTQKLEALEEALLSTSKTAESSWTASVNEKNLLSRIQRLECKMVSYENKYPSDPYQKFSSNDNKENIEETINEICKNQKEFENKVDKEFDEYNKKISNLNKTITVINNKLCQQERKLDENEIKYKLNNNNIEDTNTHFIDNSTLFEMHKKTTDYKIPEVSNGNINNYKNDFKNHLVENKICFNFDETESQCESASSIILCHFQQQKNDEYSQYESKNQQYQQKPQSEISKFSDESSCSLSPYFRYKYLKKPKKKSFVYNFNSICEGSLLTLLKKNNKKRQKKSRKRKLKLRKLNKKTNYYENTRLNKNTMNYDFSFDILFATLFPLVAIFTTILIKLF</sequence>
<keyword evidence="2" id="KW-0472">Membrane</keyword>
<feature type="transmembrane region" description="Helical" evidence="2">
    <location>
        <begin position="505"/>
        <end position="526"/>
    </location>
</feature>
<evidence type="ECO:0000256" key="2">
    <source>
        <dbReference type="SAM" id="Phobius"/>
    </source>
</evidence>
<evidence type="ECO:0000259" key="3">
    <source>
        <dbReference type="PROSITE" id="PS50006"/>
    </source>
</evidence>
<dbReference type="Proteomes" id="UP000035681">
    <property type="component" value="Unplaced"/>
</dbReference>
<dbReference type="CDD" id="cd21911">
    <property type="entry name" value="CC1_SLMAP"/>
    <property type="match status" value="1"/>
</dbReference>
<keyword evidence="4" id="KW-1185">Reference proteome</keyword>
<organism evidence="5">
    <name type="scientific">Strongyloides stercoralis</name>
    <name type="common">Threadworm</name>
    <dbReference type="NCBI Taxonomy" id="6248"/>
    <lineage>
        <taxon>Eukaryota</taxon>
        <taxon>Metazoa</taxon>
        <taxon>Ecdysozoa</taxon>
        <taxon>Nematoda</taxon>
        <taxon>Chromadorea</taxon>
        <taxon>Rhabditida</taxon>
        <taxon>Tylenchina</taxon>
        <taxon>Panagrolaimomorpha</taxon>
        <taxon>Strongyloidoidea</taxon>
        <taxon>Strongyloididae</taxon>
        <taxon>Strongyloides</taxon>
    </lineage>
</organism>
<evidence type="ECO:0000313" key="6">
    <source>
        <dbReference type="WBParaSite" id="TCONS_00015976.p1"/>
    </source>
</evidence>
<accession>A0A0K0EH68</accession>
<dbReference type="Gene3D" id="2.60.200.20">
    <property type="match status" value="1"/>
</dbReference>
<evidence type="ECO:0000313" key="5">
    <source>
        <dbReference type="WBParaSite" id="SSTP_0000882500.1"/>
    </source>
</evidence>
<name>A0A0K0EH68_STRER</name>
<reference evidence="5" key="1">
    <citation type="submission" date="2015-08" db="UniProtKB">
        <authorList>
            <consortium name="WormBaseParasite"/>
        </authorList>
    </citation>
    <scope>IDENTIFICATION</scope>
</reference>
<keyword evidence="1" id="KW-0175">Coiled coil</keyword>
<keyword evidence="2" id="KW-0812">Transmembrane</keyword>
<dbReference type="STRING" id="6248.A0A0K0EH68"/>
<proteinExistence type="predicted"/>
<feature type="coiled-coil region" evidence="1">
    <location>
        <begin position="220"/>
        <end position="300"/>
    </location>
</feature>
<protein>
    <submittedName>
        <fullName evidence="5 6">FHA domain-containing protein</fullName>
    </submittedName>
</protein>
<dbReference type="PROSITE" id="PS50006">
    <property type="entry name" value="FHA_DOMAIN"/>
    <property type="match status" value="1"/>
</dbReference>
<dbReference type="WBParaSite" id="TCONS_00015976.p1">
    <property type="protein sequence ID" value="TCONS_00015976.p1"/>
    <property type="gene ID" value="XLOC_010745"/>
</dbReference>
<dbReference type="WBParaSite" id="SSTP_0000882500.1">
    <property type="protein sequence ID" value="SSTP_0000882500.1"/>
    <property type="gene ID" value="SSTP_0000882500"/>
</dbReference>